<protein>
    <submittedName>
        <fullName evidence="2">Uncharacterized protein</fullName>
    </submittedName>
</protein>
<proteinExistence type="predicted"/>
<name>A0A6T7FMM6_9EUKA</name>
<dbReference type="AlphaFoldDB" id="A0A6T7FMM6"/>
<feature type="region of interest" description="Disordered" evidence="1">
    <location>
        <begin position="1"/>
        <end position="24"/>
    </location>
</feature>
<feature type="region of interest" description="Disordered" evidence="1">
    <location>
        <begin position="250"/>
        <end position="270"/>
    </location>
</feature>
<reference evidence="2" key="1">
    <citation type="submission" date="2021-01" db="EMBL/GenBank/DDBJ databases">
        <authorList>
            <person name="Corre E."/>
            <person name="Pelletier E."/>
            <person name="Niang G."/>
            <person name="Scheremetjew M."/>
            <person name="Finn R."/>
            <person name="Kale V."/>
            <person name="Holt S."/>
            <person name="Cochrane G."/>
            <person name="Meng A."/>
            <person name="Brown T."/>
            <person name="Cohen L."/>
        </authorList>
    </citation>
    <scope>NUCLEOTIDE SEQUENCE</scope>
    <source>
        <strain evidence="2">PLY182g</strain>
    </source>
</reference>
<sequence length="306" mass="33641">MKIVALGSKPIMGRPPNTVESPVGSDGMRFAKNYSGGMHTGDYINKQVAFDNRRFGVAASRSQEDIHAAMELTTPDYPPLSSFRGHQQKRKKVNIASRRTASMWMFQTDAVINAKVAVAVVECMPFSDEGNREGVGCCVVGMRCNLPGREGSWVDFLGIEEIENKEGRSIGAGMLRITRRREVQYIWYFWLSDSYGGIVGHRTGAIAYLRVELERPLVFPIKCAMHIVSRCWKTVVCDLDDGGVARRLSNSGAGETESKGRAGQPGGAAGRRHKLLVRKGQRAASVHAIAAAWVQLDSVGLYRHSL</sequence>
<evidence type="ECO:0000313" key="3">
    <source>
        <dbReference type="EMBL" id="CAD8606974.1"/>
    </source>
</evidence>
<dbReference type="EMBL" id="HBEY01021541">
    <property type="protein sequence ID" value="CAD8606974.1"/>
    <property type="molecule type" value="Transcribed_RNA"/>
</dbReference>
<evidence type="ECO:0000313" key="2">
    <source>
        <dbReference type="EMBL" id="CAD8606973.1"/>
    </source>
</evidence>
<gene>
    <name evidence="2" type="ORF">CPEL01642_LOCUS10308</name>
    <name evidence="3" type="ORF">CPEL01642_LOCUS10309</name>
</gene>
<evidence type="ECO:0000256" key="1">
    <source>
        <dbReference type="SAM" id="MobiDB-lite"/>
    </source>
</evidence>
<accession>A0A6T7FMM6</accession>
<dbReference type="EMBL" id="HBEY01021540">
    <property type="protein sequence ID" value="CAD8606973.1"/>
    <property type="molecule type" value="Transcribed_RNA"/>
</dbReference>
<organism evidence="2">
    <name type="scientific">Coccolithus braarudii</name>
    <dbReference type="NCBI Taxonomy" id="221442"/>
    <lineage>
        <taxon>Eukaryota</taxon>
        <taxon>Haptista</taxon>
        <taxon>Haptophyta</taxon>
        <taxon>Prymnesiophyceae</taxon>
        <taxon>Coccolithales</taxon>
        <taxon>Coccolithaceae</taxon>
        <taxon>Coccolithus</taxon>
    </lineage>
</organism>